<dbReference type="CDD" id="cd19086">
    <property type="entry name" value="AKR_AKR11C1"/>
    <property type="match status" value="1"/>
</dbReference>
<reference evidence="2 3" key="1">
    <citation type="submission" date="2013-08" db="EMBL/GenBank/DDBJ databases">
        <title>Lactobacillus wasatchii sp. WDC04, a late gas producing bacteria isolated from aged chedder cheese.</title>
        <authorList>
            <person name="Oberg C.J."/>
            <person name="Culumber M."/>
            <person name="McMahon D.J."/>
            <person name="Broadbent J.R."/>
            <person name="Oberg T.S."/>
            <person name="Ortaki F."/>
        </authorList>
    </citation>
    <scope>NUCLEOTIDE SEQUENCE [LARGE SCALE GENOMIC DNA]</scope>
    <source>
        <strain evidence="2 3">WDC04</strain>
    </source>
</reference>
<name>A0A0D1A6T2_9LACO</name>
<dbReference type="PANTHER" id="PTHR43312:SF1">
    <property type="entry name" value="NADP-DEPENDENT OXIDOREDUCTASE DOMAIN-CONTAINING PROTEIN"/>
    <property type="match status" value="1"/>
</dbReference>
<dbReference type="InterPro" id="IPR023210">
    <property type="entry name" value="NADP_OxRdtase_dom"/>
</dbReference>
<dbReference type="Proteomes" id="UP000032279">
    <property type="component" value="Unassembled WGS sequence"/>
</dbReference>
<dbReference type="Pfam" id="PF00248">
    <property type="entry name" value="Aldo_ket_red"/>
    <property type="match status" value="1"/>
</dbReference>
<sequence length="327" mass="36442">MKYRTLGKTNYQVSEISLGTWQLGSKWGEPFDETDAMQTLEEAYQAGVNFFDTADIYQDGHSEKAIGQFLAAHPDRQIYVSTKCGRGIEPNAISNYSRENLEQFVEQSLQNLGTDSLDLILLHCPPTDVYYRKEVFAALDDLKAAGKIKHYGVSVERIEEAIKALDYDISAVEIIFNIFRQKPADLFFKLAQQQNVGTIIRVPLASGLLTGKYTLATQFGQNDHRNFNRHGQAFDQGETFAGVDYATGVKAANELKDQLGTNNLAQTALRWILMFNAVSTIIPGASNASQIAANTGADNLPALTAAQMDLAKNVYQKYFEPVVKYRW</sequence>
<evidence type="ECO:0000313" key="3">
    <source>
        <dbReference type="Proteomes" id="UP000032279"/>
    </source>
</evidence>
<dbReference type="SUPFAM" id="SSF51430">
    <property type="entry name" value="NAD(P)-linked oxidoreductase"/>
    <property type="match status" value="1"/>
</dbReference>
<dbReference type="InterPro" id="IPR036812">
    <property type="entry name" value="NAD(P)_OxRdtase_dom_sf"/>
</dbReference>
<dbReference type="RefSeq" id="WP_044010749.1">
    <property type="nucleotide sequence ID" value="NZ_AWTT01000020.1"/>
</dbReference>
<proteinExistence type="predicted"/>
<dbReference type="InterPro" id="IPR020471">
    <property type="entry name" value="AKR"/>
</dbReference>
<comment type="caution">
    <text evidence="2">The sequence shown here is derived from an EMBL/GenBank/DDBJ whole genome shotgun (WGS) entry which is preliminary data.</text>
</comment>
<feature type="domain" description="NADP-dependent oxidoreductase" evidence="1">
    <location>
        <begin position="15"/>
        <end position="312"/>
    </location>
</feature>
<accession>A0A0D1A6T2</accession>
<evidence type="ECO:0000259" key="1">
    <source>
        <dbReference type="Pfam" id="PF00248"/>
    </source>
</evidence>
<dbReference type="InterPro" id="IPR053135">
    <property type="entry name" value="AKR2_Oxidoreductase"/>
</dbReference>
<organism evidence="2 3">
    <name type="scientific">Paucilactobacillus wasatchensis</name>
    <dbReference type="NCBI Taxonomy" id="1335616"/>
    <lineage>
        <taxon>Bacteria</taxon>
        <taxon>Bacillati</taxon>
        <taxon>Bacillota</taxon>
        <taxon>Bacilli</taxon>
        <taxon>Lactobacillales</taxon>
        <taxon>Lactobacillaceae</taxon>
        <taxon>Paucilactobacillus</taxon>
    </lineage>
</organism>
<dbReference type="OrthoDB" id="9773828at2"/>
<dbReference type="Gene3D" id="3.20.20.100">
    <property type="entry name" value="NADP-dependent oxidoreductase domain"/>
    <property type="match status" value="1"/>
</dbReference>
<dbReference type="PANTHER" id="PTHR43312">
    <property type="entry name" value="D-THREO-ALDOSE 1-DEHYDROGENASE"/>
    <property type="match status" value="1"/>
</dbReference>
<keyword evidence="3" id="KW-1185">Reference proteome</keyword>
<dbReference type="AlphaFoldDB" id="A0A0D1A6T2"/>
<dbReference type="EMBL" id="AWTT01000020">
    <property type="protein sequence ID" value="KIS03422.1"/>
    <property type="molecule type" value="Genomic_DNA"/>
</dbReference>
<gene>
    <name evidence="2" type="ORF">WDC_1001</name>
</gene>
<dbReference type="GO" id="GO:0016491">
    <property type="term" value="F:oxidoreductase activity"/>
    <property type="evidence" value="ECO:0007669"/>
    <property type="project" value="InterPro"/>
</dbReference>
<dbReference type="STRING" id="1335616.WDC_1001"/>
<dbReference type="PATRIC" id="fig|1335616.4.peg.1005"/>
<evidence type="ECO:0000313" key="2">
    <source>
        <dbReference type="EMBL" id="KIS03422.1"/>
    </source>
</evidence>
<protein>
    <submittedName>
        <fullName evidence="2">Aldo/keto reductase</fullName>
    </submittedName>
</protein>
<dbReference type="PRINTS" id="PR00069">
    <property type="entry name" value="ALDKETRDTASE"/>
</dbReference>